<comment type="caution">
    <text evidence="1">The sequence shown here is derived from an EMBL/GenBank/DDBJ whole genome shotgun (WGS) entry which is preliminary data.</text>
</comment>
<gene>
    <name evidence="1" type="ORF">Snoj_13690</name>
</gene>
<protein>
    <submittedName>
        <fullName evidence="1">Uncharacterized protein</fullName>
    </submittedName>
</protein>
<dbReference type="EMBL" id="BNEC01000003">
    <property type="protein sequence ID" value="GHI67451.1"/>
    <property type="molecule type" value="Genomic_DNA"/>
</dbReference>
<reference evidence="2" key="1">
    <citation type="submission" date="2023-07" db="EMBL/GenBank/DDBJ databases">
        <title>Whole genome shotgun sequence of Streptomyces nojiriensis NBRC 13794.</title>
        <authorList>
            <person name="Komaki H."/>
            <person name="Tamura T."/>
        </authorList>
    </citation>
    <scope>NUCLEOTIDE SEQUENCE [LARGE SCALE GENOMIC DNA]</scope>
    <source>
        <strain evidence="2">NBRC 13794</strain>
    </source>
</reference>
<dbReference type="Proteomes" id="UP000613974">
    <property type="component" value="Unassembled WGS sequence"/>
</dbReference>
<evidence type="ECO:0000313" key="2">
    <source>
        <dbReference type="Proteomes" id="UP000613974"/>
    </source>
</evidence>
<organism evidence="1 2">
    <name type="scientific">Streptomyces nojiriensis</name>
    <dbReference type="NCBI Taxonomy" id="66374"/>
    <lineage>
        <taxon>Bacteria</taxon>
        <taxon>Bacillati</taxon>
        <taxon>Actinomycetota</taxon>
        <taxon>Actinomycetes</taxon>
        <taxon>Kitasatosporales</taxon>
        <taxon>Streptomycetaceae</taxon>
        <taxon>Streptomyces</taxon>
    </lineage>
</organism>
<accession>A0ABQ3SH54</accession>
<keyword evidence="2" id="KW-1185">Reference proteome</keyword>
<proteinExistence type="predicted"/>
<sequence length="50" mass="5178">MTVPASVRDFADTAYGVSVGAVAGGSARMPVMTTVMRQNAMTVSAQRKAM</sequence>
<name>A0ABQ3SH54_9ACTN</name>
<evidence type="ECO:0000313" key="1">
    <source>
        <dbReference type="EMBL" id="GHI67451.1"/>
    </source>
</evidence>